<evidence type="ECO:0000256" key="2">
    <source>
        <dbReference type="ARBA" id="ARBA00005982"/>
    </source>
</evidence>
<feature type="transmembrane region" description="Helical" evidence="7">
    <location>
        <begin position="317"/>
        <end position="338"/>
    </location>
</feature>
<dbReference type="OrthoDB" id="8904098at2759"/>
<feature type="transmembrane region" description="Helical" evidence="7">
    <location>
        <begin position="449"/>
        <end position="468"/>
    </location>
</feature>
<name>A0A2U1Q6B6_ARTAN</name>
<gene>
    <name evidence="8" type="ORF">CTI12_AA020510</name>
</gene>
<feature type="transmembrane region" description="Helical" evidence="7">
    <location>
        <begin position="100"/>
        <end position="121"/>
    </location>
</feature>
<feature type="transmembrane region" description="Helical" evidence="7">
    <location>
        <begin position="480"/>
        <end position="505"/>
    </location>
</feature>
<evidence type="ECO:0000256" key="1">
    <source>
        <dbReference type="ARBA" id="ARBA00004141"/>
    </source>
</evidence>
<dbReference type="GO" id="GO:0022857">
    <property type="term" value="F:transmembrane transporter activity"/>
    <property type="evidence" value="ECO:0007669"/>
    <property type="project" value="InterPro"/>
</dbReference>
<keyword evidence="9" id="KW-1185">Reference proteome</keyword>
<comment type="caution">
    <text evidence="8">The sequence shown here is derived from an EMBL/GenBank/DDBJ whole genome shotgun (WGS) entry which is preliminary data.</text>
</comment>
<evidence type="ECO:0000313" key="8">
    <source>
        <dbReference type="EMBL" id="PWA93554.1"/>
    </source>
</evidence>
<reference evidence="8 9" key="1">
    <citation type="journal article" date="2018" name="Mol. Plant">
        <title>The genome of Artemisia annua provides insight into the evolution of Asteraceae family and artemisinin biosynthesis.</title>
        <authorList>
            <person name="Shen Q."/>
            <person name="Zhang L."/>
            <person name="Liao Z."/>
            <person name="Wang S."/>
            <person name="Yan T."/>
            <person name="Shi P."/>
            <person name="Liu M."/>
            <person name="Fu X."/>
            <person name="Pan Q."/>
            <person name="Wang Y."/>
            <person name="Lv Z."/>
            <person name="Lu X."/>
            <person name="Zhang F."/>
            <person name="Jiang W."/>
            <person name="Ma Y."/>
            <person name="Chen M."/>
            <person name="Hao X."/>
            <person name="Li L."/>
            <person name="Tang Y."/>
            <person name="Lv G."/>
            <person name="Zhou Y."/>
            <person name="Sun X."/>
            <person name="Brodelius P.E."/>
            <person name="Rose J.K.C."/>
            <person name="Tang K."/>
        </authorList>
    </citation>
    <scope>NUCLEOTIDE SEQUENCE [LARGE SCALE GENOMIC DNA]</scope>
    <source>
        <strain evidence="9">cv. Huhao1</strain>
        <tissue evidence="8">Leaf</tissue>
    </source>
</reference>
<feature type="transmembrane region" description="Helical" evidence="7">
    <location>
        <begin position="358"/>
        <end position="376"/>
    </location>
</feature>
<protein>
    <submittedName>
        <fullName evidence="8">Major facilitator superfamily protein</fullName>
    </submittedName>
</protein>
<dbReference type="PANTHER" id="PTHR11654">
    <property type="entry name" value="OLIGOPEPTIDE TRANSPORTER-RELATED"/>
    <property type="match status" value="1"/>
</dbReference>
<dbReference type="Proteomes" id="UP000245207">
    <property type="component" value="Unassembled WGS sequence"/>
</dbReference>
<dbReference type="GO" id="GO:0016020">
    <property type="term" value="C:membrane"/>
    <property type="evidence" value="ECO:0007669"/>
    <property type="project" value="UniProtKB-SubCell"/>
</dbReference>
<feature type="transmembrane region" description="Helical" evidence="7">
    <location>
        <begin position="198"/>
        <end position="218"/>
    </location>
</feature>
<evidence type="ECO:0000313" key="9">
    <source>
        <dbReference type="Proteomes" id="UP000245207"/>
    </source>
</evidence>
<evidence type="ECO:0000256" key="5">
    <source>
        <dbReference type="ARBA" id="ARBA00023136"/>
    </source>
</evidence>
<dbReference type="AlphaFoldDB" id="A0A2U1Q6B6"/>
<evidence type="ECO:0000256" key="6">
    <source>
        <dbReference type="ARBA" id="ARBA00044504"/>
    </source>
</evidence>
<comment type="subcellular location">
    <subcellularLocation>
        <location evidence="1">Membrane</location>
        <topology evidence="1">Multi-pass membrane protein</topology>
    </subcellularLocation>
</comment>
<sequence>MAMETSMAVNQCDRMDANTSSNRPTKGGWKAAIFIMFVEFGERFAYYGITGNLINYLTIVLKEPFARAAQNVNIWHGVSAIFPLVGGFLADSYFGRFNMIIFASITYFLGLLMLAISVVTIHPKHQVLPFFIALHVINIGEGGHRPCIQTFAADQFDDGIPEEKAVKKSFFNWWYLGIVFGAISGTLAVSSVQFNINWGWGFAIPAMVVAAAFIVFLAGKNTYRREVKVGSPITKVAHVIVAAVKKRNLSLENEFNMYVQGEESGVAKTRVLAHTNQFRFLDKAALIDDRDKSAAKHDEWRLCTVNEVEQVKLLMRLLPIWISCIIFSIVIAQLGTFYTLQAEKLNRTIGSTKFKIPAASFQVIPGLTILTVIPFYERVIIPTAKHLTKQPSGITMLQRIGFGIFFSILTMIVAALVESKRIGVAKHQGLMDDQESFFPMSAWWLVPQYVLIGVADMLTIVGLQELFYDQVPDEMRSLGAAAYLSILGVGSFMSSALISVVRMVTTRRGDEWLKGANLNKMHLDYFYWLLACLSGFGLVMFVVLAKGFVYKKLQRDAEA</sequence>
<evidence type="ECO:0000256" key="3">
    <source>
        <dbReference type="ARBA" id="ARBA00022692"/>
    </source>
</evidence>
<dbReference type="Gene3D" id="1.20.1250.20">
    <property type="entry name" value="MFS general substrate transporter like domains"/>
    <property type="match status" value="1"/>
</dbReference>
<dbReference type="SUPFAM" id="SSF103473">
    <property type="entry name" value="MFS general substrate transporter"/>
    <property type="match status" value="1"/>
</dbReference>
<proteinExistence type="inferred from homology"/>
<feature type="transmembrane region" description="Helical" evidence="7">
    <location>
        <begin position="525"/>
        <end position="545"/>
    </location>
</feature>
<evidence type="ECO:0000256" key="7">
    <source>
        <dbReference type="SAM" id="Phobius"/>
    </source>
</evidence>
<keyword evidence="4 7" id="KW-1133">Transmembrane helix</keyword>
<dbReference type="InterPro" id="IPR036259">
    <property type="entry name" value="MFS_trans_sf"/>
</dbReference>
<feature type="transmembrane region" description="Helical" evidence="7">
    <location>
        <begin position="73"/>
        <end position="94"/>
    </location>
</feature>
<keyword evidence="5 7" id="KW-0472">Membrane</keyword>
<evidence type="ECO:0000256" key="4">
    <source>
        <dbReference type="ARBA" id="ARBA00022989"/>
    </source>
</evidence>
<dbReference type="InterPro" id="IPR000109">
    <property type="entry name" value="POT_fam"/>
</dbReference>
<feature type="transmembrane region" description="Helical" evidence="7">
    <location>
        <begin position="397"/>
        <end position="417"/>
    </location>
</feature>
<keyword evidence="3 7" id="KW-0812">Transmembrane</keyword>
<comment type="similarity">
    <text evidence="6">Belongs to the major facilitator superfamily. Phosphate:H(+) symporter (TC 2.A.1.9) family.</text>
</comment>
<dbReference type="Pfam" id="PF00854">
    <property type="entry name" value="PTR2"/>
    <property type="match status" value="1"/>
</dbReference>
<feature type="transmembrane region" description="Helical" evidence="7">
    <location>
        <begin position="173"/>
        <end position="192"/>
    </location>
</feature>
<dbReference type="EMBL" id="PKPP01000376">
    <property type="protein sequence ID" value="PWA93554.1"/>
    <property type="molecule type" value="Genomic_DNA"/>
</dbReference>
<accession>A0A2U1Q6B6</accession>
<comment type="similarity">
    <text evidence="2">Belongs to the major facilitator superfamily. Proton-dependent oligopeptide transporter (POT/PTR) (TC 2.A.17) family.</text>
</comment>
<organism evidence="8 9">
    <name type="scientific">Artemisia annua</name>
    <name type="common">Sweet wormwood</name>
    <dbReference type="NCBI Taxonomy" id="35608"/>
    <lineage>
        <taxon>Eukaryota</taxon>
        <taxon>Viridiplantae</taxon>
        <taxon>Streptophyta</taxon>
        <taxon>Embryophyta</taxon>
        <taxon>Tracheophyta</taxon>
        <taxon>Spermatophyta</taxon>
        <taxon>Magnoliopsida</taxon>
        <taxon>eudicotyledons</taxon>
        <taxon>Gunneridae</taxon>
        <taxon>Pentapetalae</taxon>
        <taxon>asterids</taxon>
        <taxon>campanulids</taxon>
        <taxon>Asterales</taxon>
        <taxon>Asteraceae</taxon>
        <taxon>Asteroideae</taxon>
        <taxon>Anthemideae</taxon>
        <taxon>Artemisiinae</taxon>
        <taxon>Artemisia</taxon>
    </lineage>
</organism>